<feature type="repeat" description="WD" evidence="6">
    <location>
        <begin position="137"/>
        <end position="178"/>
    </location>
</feature>
<keyword evidence="9" id="KW-1185">Reference proteome</keyword>
<dbReference type="GO" id="GO:1990757">
    <property type="term" value="F:ubiquitin ligase activator activity"/>
    <property type="evidence" value="ECO:0007669"/>
    <property type="project" value="TreeGrafter"/>
</dbReference>
<evidence type="ECO:0000256" key="4">
    <source>
        <dbReference type="ARBA" id="ARBA00022776"/>
    </source>
</evidence>
<dbReference type="AlphaFoldDB" id="A0AAD7A9V7"/>
<name>A0AAD7A9V7_9AGAR</name>
<dbReference type="InterPro" id="IPR036322">
    <property type="entry name" value="WD40_repeat_dom_sf"/>
</dbReference>
<dbReference type="InterPro" id="IPR001680">
    <property type="entry name" value="WD40_rpt"/>
</dbReference>
<dbReference type="Proteomes" id="UP001218218">
    <property type="component" value="Unassembled WGS sequence"/>
</dbReference>
<dbReference type="EMBL" id="JARIHO010000011">
    <property type="protein sequence ID" value="KAJ7353118.1"/>
    <property type="molecule type" value="Genomic_DNA"/>
</dbReference>
<dbReference type="SMART" id="SM00320">
    <property type="entry name" value="WD40"/>
    <property type="match status" value="4"/>
</dbReference>
<organism evidence="8 9">
    <name type="scientific">Mycena albidolilacea</name>
    <dbReference type="NCBI Taxonomy" id="1033008"/>
    <lineage>
        <taxon>Eukaryota</taxon>
        <taxon>Fungi</taxon>
        <taxon>Dikarya</taxon>
        <taxon>Basidiomycota</taxon>
        <taxon>Agaricomycotina</taxon>
        <taxon>Agaricomycetes</taxon>
        <taxon>Agaricomycetidae</taxon>
        <taxon>Agaricales</taxon>
        <taxon>Marasmiineae</taxon>
        <taxon>Mycenaceae</taxon>
        <taxon>Mycena</taxon>
    </lineage>
</organism>
<dbReference type="GO" id="GO:0010997">
    <property type="term" value="F:anaphase-promoting complex binding"/>
    <property type="evidence" value="ECO:0007669"/>
    <property type="project" value="InterPro"/>
</dbReference>
<dbReference type="GO" id="GO:0031145">
    <property type="term" value="P:anaphase-promoting complex-dependent catabolic process"/>
    <property type="evidence" value="ECO:0007669"/>
    <property type="project" value="TreeGrafter"/>
</dbReference>
<feature type="region of interest" description="Disordered" evidence="7">
    <location>
        <begin position="30"/>
        <end position="53"/>
    </location>
</feature>
<evidence type="ECO:0000256" key="3">
    <source>
        <dbReference type="ARBA" id="ARBA00022737"/>
    </source>
</evidence>
<keyword evidence="4" id="KW-0498">Mitosis</keyword>
<reference evidence="8" key="1">
    <citation type="submission" date="2023-03" db="EMBL/GenBank/DDBJ databases">
        <title>Massive genome expansion in bonnet fungi (Mycena s.s.) driven by repeated elements and novel gene families across ecological guilds.</title>
        <authorList>
            <consortium name="Lawrence Berkeley National Laboratory"/>
            <person name="Harder C.B."/>
            <person name="Miyauchi S."/>
            <person name="Viragh M."/>
            <person name="Kuo A."/>
            <person name="Thoen E."/>
            <person name="Andreopoulos B."/>
            <person name="Lu D."/>
            <person name="Skrede I."/>
            <person name="Drula E."/>
            <person name="Henrissat B."/>
            <person name="Morin E."/>
            <person name="Kohler A."/>
            <person name="Barry K."/>
            <person name="LaButti K."/>
            <person name="Morin E."/>
            <person name="Salamov A."/>
            <person name="Lipzen A."/>
            <person name="Mereny Z."/>
            <person name="Hegedus B."/>
            <person name="Baldrian P."/>
            <person name="Stursova M."/>
            <person name="Weitz H."/>
            <person name="Taylor A."/>
            <person name="Grigoriev I.V."/>
            <person name="Nagy L.G."/>
            <person name="Martin F."/>
            <person name="Kauserud H."/>
        </authorList>
    </citation>
    <scope>NUCLEOTIDE SEQUENCE</scope>
    <source>
        <strain evidence="8">CBHHK002</strain>
    </source>
</reference>
<dbReference type="Gene3D" id="2.130.10.10">
    <property type="entry name" value="YVTN repeat-like/Quinoprotein amine dehydrogenase"/>
    <property type="match status" value="1"/>
</dbReference>
<evidence type="ECO:0000256" key="6">
    <source>
        <dbReference type="PROSITE-ProRule" id="PRU00221"/>
    </source>
</evidence>
<evidence type="ECO:0000256" key="1">
    <source>
        <dbReference type="ARBA" id="ARBA00022574"/>
    </source>
</evidence>
<evidence type="ECO:0000256" key="7">
    <source>
        <dbReference type="SAM" id="MobiDB-lite"/>
    </source>
</evidence>
<protein>
    <submittedName>
        <fullName evidence="8">WD40-repeat-containing domain protein</fullName>
    </submittedName>
</protein>
<evidence type="ECO:0000313" key="8">
    <source>
        <dbReference type="EMBL" id="KAJ7353118.1"/>
    </source>
</evidence>
<comment type="caution">
    <text evidence="8">The sequence shown here is derived from an EMBL/GenBank/DDBJ whole genome shotgun (WGS) entry which is preliminary data.</text>
</comment>
<gene>
    <name evidence="8" type="ORF">DFH08DRAFT_987169</name>
</gene>
<dbReference type="PROSITE" id="PS50294">
    <property type="entry name" value="WD_REPEATS_REGION"/>
    <property type="match status" value="1"/>
</dbReference>
<evidence type="ECO:0000256" key="2">
    <source>
        <dbReference type="ARBA" id="ARBA00022618"/>
    </source>
</evidence>
<evidence type="ECO:0000256" key="5">
    <source>
        <dbReference type="ARBA" id="ARBA00023306"/>
    </source>
</evidence>
<keyword evidence="5" id="KW-0131">Cell cycle</keyword>
<keyword evidence="1 6" id="KW-0853">WD repeat</keyword>
<feature type="repeat" description="WD" evidence="6">
    <location>
        <begin position="188"/>
        <end position="230"/>
    </location>
</feature>
<evidence type="ECO:0000313" key="9">
    <source>
        <dbReference type="Proteomes" id="UP001218218"/>
    </source>
</evidence>
<dbReference type="PANTHER" id="PTHR19918:SF8">
    <property type="entry name" value="FI02843P"/>
    <property type="match status" value="1"/>
</dbReference>
<dbReference type="PANTHER" id="PTHR19918">
    <property type="entry name" value="CELL DIVISION CYCLE 20 CDC20 FIZZY -RELATED"/>
    <property type="match status" value="1"/>
</dbReference>
<dbReference type="GO" id="GO:1905786">
    <property type="term" value="P:positive regulation of anaphase-promoting complex-dependent catabolic process"/>
    <property type="evidence" value="ECO:0007669"/>
    <property type="project" value="TreeGrafter"/>
</dbReference>
<keyword evidence="2" id="KW-0132">Cell division</keyword>
<keyword evidence="3" id="KW-0677">Repeat</keyword>
<dbReference type="InterPro" id="IPR033010">
    <property type="entry name" value="Cdc20/Fizzy"/>
</dbReference>
<dbReference type="Pfam" id="PF00400">
    <property type="entry name" value="WD40"/>
    <property type="match status" value="2"/>
</dbReference>
<dbReference type="GO" id="GO:0051301">
    <property type="term" value="P:cell division"/>
    <property type="evidence" value="ECO:0007669"/>
    <property type="project" value="UniProtKB-KW"/>
</dbReference>
<dbReference type="GO" id="GO:0005680">
    <property type="term" value="C:anaphase-promoting complex"/>
    <property type="evidence" value="ECO:0007669"/>
    <property type="project" value="TreeGrafter"/>
</dbReference>
<sequence>MGMGTGDSVSVSQVCKLQAQHGALTLLAAGGGGNSAVDPHHHHQQQQQHSHQSTRLALATSTGAVQVWDVEARRVVCSWGTKGVGAMVWGADGAVLSIGGPKGAIRHYDTRAPQGKVHTNTEQAAPGKAGAKSQQQLTRHQTGVAALAWGADGRLLASGDAGGVVYTWDARAGRAPLDVGEFLQRRKKMQHAQPISALAWCPWQPKLLASGDAGGTVRFWSVEPANTSSNATAGRLELGSRVAGLHWAPGYKELLTTLGPAAADSDGAPWRPRGLLSNALAVHAFPSLRPIASLSLLGAASSAHAAAVHKVVVAVPGEGKLKVYEVWGRRRERVEEAGERGELGGDD</sequence>
<accession>A0AAD7A9V7</accession>
<dbReference type="PROSITE" id="PS50082">
    <property type="entry name" value="WD_REPEATS_2"/>
    <property type="match status" value="2"/>
</dbReference>
<proteinExistence type="predicted"/>
<dbReference type="InterPro" id="IPR015943">
    <property type="entry name" value="WD40/YVTN_repeat-like_dom_sf"/>
</dbReference>
<dbReference type="SUPFAM" id="SSF50978">
    <property type="entry name" value="WD40 repeat-like"/>
    <property type="match status" value="1"/>
</dbReference>